<dbReference type="CDD" id="cd06257">
    <property type="entry name" value="DnaJ"/>
    <property type="match status" value="1"/>
</dbReference>
<dbReference type="PANTHER" id="PTHR43096">
    <property type="entry name" value="DNAJ HOMOLOG 1, MITOCHONDRIAL-RELATED"/>
    <property type="match status" value="1"/>
</dbReference>
<dbReference type="InterPro" id="IPR001623">
    <property type="entry name" value="DnaJ_domain"/>
</dbReference>
<sequence length="174" mass="19438">MAAAPCGSACVAAPWGAARHQAVKSFALIRTQQVFPHSVAGKVRGMTLPTSNIYSQNSLLLNLRPCKGSCRQRGSRLVVRAAADYYSVLRVSKGASKADIKSVYRKIARSYHPDVNKESGAEQKFKEISNAYEVLSDDEKRLLLSLASLKTYYKFQLYFHICLKLIKFLIYDNL</sequence>
<dbReference type="PROSITE" id="PS50076">
    <property type="entry name" value="DNAJ_2"/>
    <property type="match status" value="1"/>
</dbReference>
<dbReference type="EnsemblPlants" id="Kaladp0045s0337.1.v1.1">
    <property type="protein sequence ID" value="Kaladp0045s0337.1.v1.1.CDS.1"/>
    <property type="gene ID" value="Kaladp0045s0337.v1.1"/>
</dbReference>
<dbReference type="AlphaFoldDB" id="A0A7N0TTH9"/>
<protein>
    <recommendedName>
        <fullName evidence="1">J domain-containing protein</fullName>
    </recommendedName>
</protein>
<dbReference type="Pfam" id="PF00226">
    <property type="entry name" value="DnaJ"/>
    <property type="match status" value="1"/>
</dbReference>
<name>A0A7N0TTH9_KALFE</name>
<dbReference type="GO" id="GO:0051082">
    <property type="term" value="F:unfolded protein binding"/>
    <property type="evidence" value="ECO:0007669"/>
    <property type="project" value="TreeGrafter"/>
</dbReference>
<dbReference type="Gene3D" id="1.10.287.110">
    <property type="entry name" value="DnaJ domain"/>
    <property type="match status" value="1"/>
</dbReference>
<dbReference type="GO" id="GO:0009535">
    <property type="term" value="C:chloroplast thylakoid membrane"/>
    <property type="evidence" value="ECO:0007669"/>
    <property type="project" value="TreeGrafter"/>
</dbReference>
<evidence type="ECO:0000313" key="2">
    <source>
        <dbReference type="EnsemblPlants" id="Kaladp0045s0337.1.v1.1.CDS.1"/>
    </source>
</evidence>
<proteinExistence type="predicted"/>
<dbReference type="Gramene" id="Kaladp0045s0337.1.v1.1">
    <property type="protein sequence ID" value="Kaladp0045s0337.1.v1.1.CDS.1"/>
    <property type="gene ID" value="Kaladp0045s0337.v1.1"/>
</dbReference>
<dbReference type="PRINTS" id="PR00625">
    <property type="entry name" value="JDOMAIN"/>
</dbReference>
<feature type="domain" description="J" evidence="1">
    <location>
        <begin position="84"/>
        <end position="156"/>
    </location>
</feature>
<organism evidence="2 3">
    <name type="scientific">Kalanchoe fedtschenkoi</name>
    <name type="common">Lavender scallops</name>
    <name type="synonym">South American air plant</name>
    <dbReference type="NCBI Taxonomy" id="63787"/>
    <lineage>
        <taxon>Eukaryota</taxon>
        <taxon>Viridiplantae</taxon>
        <taxon>Streptophyta</taxon>
        <taxon>Embryophyta</taxon>
        <taxon>Tracheophyta</taxon>
        <taxon>Spermatophyta</taxon>
        <taxon>Magnoliopsida</taxon>
        <taxon>eudicotyledons</taxon>
        <taxon>Gunneridae</taxon>
        <taxon>Pentapetalae</taxon>
        <taxon>Saxifragales</taxon>
        <taxon>Crassulaceae</taxon>
        <taxon>Kalanchoe</taxon>
    </lineage>
</organism>
<evidence type="ECO:0000313" key="3">
    <source>
        <dbReference type="Proteomes" id="UP000594263"/>
    </source>
</evidence>
<dbReference type="PANTHER" id="PTHR43096:SF10">
    <property type="entry name" value="CHAPERONE PROTEIN DNAJ A6, CHLOROPLASTIC"/>
    <property type="match status" value="1"/>
</dbReference>
<dbReference type="Proteomes" id="UP000594263">
    <property type="component" value="Unplaced"/>
</dbReference>
<dbReference type="InterPro" id="IPR036869">
    <property type="entry name" value="J_dom_sf"/>
</dbReference>
<keyword evidence="3" id="KW-1185">Reference proteome</keyword>
<evidence type="ECO:0000259" key="1">
    <source>
        <dbReference type="PROSITE" id="PS50076"/>
    </source>
</evidence>
<accession>A0A7N0TTH9</accession>
<reference evidence="2" key="1">
    <citation type="submission" date="2021-01" db="UniProtKB">
        <authorList>
            <consortium name="EnsemblPlants"/>
        </authorList>
    </citation>
    <scope>IDENTIFICATION</scope>
</reference>
<dbReference type="SUPFAM" id="SSF46565">
    <property type="entry name" value="Chaperone J-domain"/>
    <property type="match status" value="1"/>
</dbReference>
<dbReference type="GO" id="GO:0042026">
    <property type="term" value="P:protein refolding"/>
    <property type="evidence" value="ECO:0007669"/>
    <property type="project" value="TreeGrafter"/>
</dbReference>
<dbReference type="SMART" id="SM00271">
    <property type="entry name" value="DnaJ"/>
    <property type="match status" value="1"/>
</dbReference>